<comment type="caution">
    <text evidence="1">The sequence shown here is derived from an EMBL/GenBank/DDBJ whole genome shotgun (WGS) entry which is preliminary data.</text>
</comment>
<dbReference type="AlphaFoldDB" id="A0A178IJM0"/>
<evidence type="ECO:0000313" key="2">
    <source>
        <dbReference type="Proteomes" id="UP000078486"/>
    </source>
</evidence>
<name>A0A178IJM0_9BACT</name>
<evidence type="ECO:0000313" key="1">
    <source>
        <dbReference type="EMBL" id="OAM89316.1"/>
    </source>
</evidence>
<accession>A0A178IJM0</accession>
<protein>
    <submittedName>
        <fullName evidence="1">Uncharacterized protein</fullName>
    </submittedName>
</protein>
<gene>
    <name evidence="1" type="ORF">AW736_13780</name>
</gene>
<dbReference type="STRING" id="1184151.AW736_13780"/>
<sequence length="140" mass="16266">MFGIGFGGAACTLRRMSDWTQIEELTRMMAHALLERIVPPETCACTRETDQACDEWIRRWIARDPSLLETFSWLDPIVSRVLLARFRYATAYATMHRLAGHPLPKSSAERVLELYLIDRWYLEFRERWLSGEQGVAVSDN</sequence>
<dbReference type="Proteomes" id="UP000078486">
    <property type="component" value="Unassembled WGS sequence"/>
</dbReference>
<reference evidence="1 2" key="1">
    <citation type="submission" date="2016-01" db="EMBL/GenBank/DDBJ databases">
        <title>High potential of lignocellulose degradation of a new Verrucomicrobia species.</title>
        <authorList>
            <person name="Wang Y."/>
            <person name="Shi Y."/>
            <person name="Qiu Z."/>
            <person name="Liu S."/>
            <person name="Yang H."/>
        </authorList>
    </citation>
    <scope>NUCLEOTIDE SEQUENCE [LARGE SCALE GENOMIC DNA]</scope>
    <source>
        <strain evidence="1 2">TSB47</strain>
    </source>
</reference>
<dbReference type="EMBL" id="LRRQ01000099">
    <property type="protein sequence ID" value="OAM89316.1"/>
    <property type="molecule type" value="Genomic_DNA"/>
</dbReference>
<organism evidence="1 2">
    <name type="scientific">Termitidicoccus mucosus</name>
    <dbReference type="NCBI Taxonomy" id="1184151"/>
    <lineage>
        <taxon>Bacteria</taxon>
        <taxon>Pseudomonadati</taxon>
        <taxon>Verrucomicrobiota</taxon>
        <taxon>Opitutia</taxon>
        <taxon>Opitutales</taxon>
        <taxon>Opitutaceae</taxon>
        <taxon>Termitidicoccus</taxon>
    </lineage>
</organism>
<proteinExistence type="predicted"/>
<keyword evidence="2" id="KW-1185">Reference proteome</keyword>